<comment type="similarity">
    <text evidence="1">Belongs to the sulfatase-modifying factor family.</text>
</comment>
<evidence type="ECO:0000256" key="3">
    <source>
        <dbReference type="SAM" id="SignalP"/>
    </source>
</evidence>
<accession>A0A2T7NST3</accession>
<dbReference type="Gene3D" id="3.90.1580.10">
    <property type="entry name" value="paralog of FGE (formylglycine-generating enzyme)"/>
    <property type="match status" value="1"/>
</dbReference>
<keyword evidence="6" id="KW-1185">Reference proteome</keyword>
<dbReference type="PANTHER" id="PTHR23150">
    <property type="entry name" value="SULFATASE MODIFYING FACTOR 1, 2"/>
    <property type="match status" value="1"/>
</dbReference>
<evidence type="ECO:0000256" key="1">
    <source>
        <dbReference type="ARBA" id="ARBA00005310"/>
    </source>
</evidence>
<feature type="chain" id="PRO_5015421318" description="Sulfatase-modifying factor enzyme-like domain-containing protein" evidence="3">
    <location>
        <begin position="25"/>
        <end position="379"/>
    </location>
</feature>
<proteinExistence type="inferred from homology"/>
<feature type="region of interest" description="Disordered" evidence="2">
    <location>
        <begin position="309"/>
        <end position="328"/>
    </location>
</feature>
<dbReference type="OMA" id="RQNVYDL"/>
<dbReference type="GO" id="GO:0120147">
    <property type="term" value="F:formylglycine-generating oxidase activity"/>
    <property type="evidence" value="ECO:0007669"/>
    <property type="project" value="TreeGrafter"/>
</dbReference>
<dbReference type="OrthoDB" id="659at2759"/>
<gene>
    <name evidence="5" type="ORF">C0Q70_14682</name>
</gene>
<keyword evidence="3" id="KW-0732">Signal</keyword>
<dbReference type="InterPro" id="IPR005532">
    <property type="entry name" value="SUMF_dom"/>
</dbReference>
<organism evidence="5 6">
    <name type="scientific">Pomacea canaliculata</name>
    <name type="common">Golden apple snail</name>
    <dbReference type="NCBI Taxonomy" id="400727"/>
    <lineage>
        <taxon>Eukaryota</taxon>
        <taxon>Metazoa</taxon>
        <taxon>Spiralia</taxon>
        <taxon>Lophotrochozoa</taxon>
        <taxon>Mollusca</taxon>
        <taxon>Gastropoda</taxon>
        <taxon>Caenogastropoda</taxon>
        <taxon>Architaenioglossa</taxon>
        <taxon>Ampullarioidea</taxon>
        <taxon>Ampullariidae</taxon>
        <taxon>Pomacea</taxon>
    </lineage>
</organism>
<feature type="region of interest" description="Disordered" evidence="2">
    <location>
        <begin position="28"/>
        <end position="78"/>
    </location>
</feature>
<protein>
    <recommendedName>
        <fullName evidence="4">Sulfatase-modifying factor enzyme-like domain-containing protein</fullName>
    </recommendedName>
</protein>
<reference evidence="5 6" key="1">
    <citation type="submission" date="2018-04" db="EMBL/GenBank/DDBJ databases">
        <title>The genome of golden apple snail Pomacea canaliculata provides insight into stress tolerance and invasive adaptation.</title>
        <authorList>
            <person name="Liu C."/>
            <person name="Liu B."/>
            <person name="Ren Y."/>
            <person name="Zhang Y."/>
            <person name="Wang H."/>
            <person name="Li S."/>
            <person name="Jiang F."/>
            <person name="Yin L."/>
            <person name="Zhang G."/>
            <person name="Qian W."/>
            <person name="Fan W."/>
        </authorList>
    </citation>
    <scope>NUCLEOTIDE SEQUENCE [LARGE SCALE GENOMIC DNA]</scope>
    <source>
        <strain evidence="5">SZHN2017</strain>
        <tissue evidence="5">Muscle</tissue>
    </source>
</reference>
<dbReference type="SUPFAM" id="SSF56436">
    <property type="entry name" value="C-type lectin-like"/>
    <property type="match status" value="1"/>
</dbReference>
<dbReference type="InterPro" id="IPR016187">
    <property type="entry name" value="CTDL_fold"/>
</dbReference>
<feature type="signal peptide" evidence="3">
    <location>
        <begin position="1"/>
        <end position="24"/>
    </location>
</feature>
<evidence type="ECO:0000256" key="2">
    <source>
        <dbReference type="SAM" id="MobiDB-lite"/>
    </source>
</evidence>
<dbReference type="AlphaFoldDB" id="A0A2T7NST3"/>
<evidence type="ECO:0000313" key="5">
    <source>
        <dbReference type="EMBL" id="PVD24212.1"/>
    </source>
</evidence>
<feature type="compositionally biased region" description="Basic and acidic residues" evidence="2">
    <location>
        <begin position="28"/>
        <end position="58"/>
    </location>
</feature>
<feature type="domain" description="Sulfatase-modifying factor enzyme-like" evidence="4">
    <location>
        <begin position="84"/>
        <end position="363"/>
    </location>
</feature>
<dbReference type="InterPro" id="IPR051043">
    <property type="entry name" value="Sulfatase_Mod_Factor_Kinase"/>
</dbReference>
<sequence>MTDRRRTAVFLSLFCLVILYSTLASESESHQDSGSSDNKEECGCKQSRNKEDKEKNDVTESEADDSSHTRFYQPKTGDTLYPRTNQMVYIPGGTFTMGTDEPVFVLDGEGPGRQVKVDSFYMDKYEVSNAEFELFVNQTGYKTEAESFGNSFVMENYLSEEVKKEITQMAAAAPWWLPVEGADWRHPFGKDSGIKDRMDHPVLHCSWNDAVKYCEWAGKRLPTEAEFEYACRGGLENRLFPWGNNMMPRGEHWMNIWQGAFPEKNTGEDGYEGTAPVTSFPEQNKFGLKNIIGNVWEWTQDWWEVKHTKDFKDNPKGPASGTDKVKKGGSYQCTKLYCYRYRCGARSQNTPDSSSSNLGFRCASSELPKYLQTDTKDEL</sequence>
<dbReference type="Pfam" id="PF03781">
    <property type="entry name" value="FGE-sulfatase"/>
    <property type="match status" value="1"/>
</dbReference>
<dbReference type="STRING" id="400727.A0A2T7NST3"/>
<dbReference type="GO" id="GO:0005783">
    <property type="term" value="C:endoplasmic reticulum"/>
    <property type="evidence" value="ECO:0007669"/>
    <property type="project" value="TreeGrafter"/>
</dbReference>
<evidence type="ECO:0000313" key="6">
    <source>
        <dbReference type="Proteomes" id="UP000245119"/>
    </source>
</evidence>
<comment type="caution">
    <text evidence="5">The sequence shown here is derived from an EMBL/GenBank/DDBJ whole genome shotgun (WGS) entry which is preliminary data.</text>
</comment>
<dbReference type="InterPro" id="IPR042095">
    <property type="entry name" value="SUMF_sf"/>
</dbReference>
<dbReference type="Proteomes" id="UP000245119">
    <property type="component" value="Linkage Group LG9"/>
</dbReference>
<dbReference type="EMBL" id="PZQS01000009">
    <property type="protein sequence ID" value="PVD24212.1"/>
    <property type="molecule type" value="Genomic_DNA"/>
</dbReference>
<name>A0A2T7NST3_POMCA</name>
<dbReference type="PANTHER" id="PTHR23150:SF19">
    <property type="entry name" value="FORMYLGLYCINE-GENERATING ENZYME"/>
    <property type="match status" value="1"/>
</dbReference>
<evidence type="ECO:0000259" key="4">
    <source>
        <dbReference type="Pfam" id="PF03781"/>
    </source>
</evidence>